<dbReference type="PANTHER" id="PTHR20858:SF17">
    <property type="entry name" value="HYDROXYMETHYLPYRIMIDINE_PHOSPHOMETHYLPYRIMIDINE KINASE THI20-RELATED"/>
    <property type="match status" value="1"/>
</dbReference>
<dbReference type="Proteomes" id="UP000663814">
    <property type="component" value="Unassembled WGS sequence"/>
</dbReference>
<keyword evidence="2 13" id="KW-0808">Transferase</keyword>
<evidence type="ECO:0000313" key="16">
    <source>
        <dbReference type="EMBL" id="MBZ9613757.1"/>
    </source>
</evidence>
<comment type="similarity">
    <text evidence="13">Belongs to the thiamine-phosphate synthase family.</text>
</comment>
<dbReference type="NCBIfam" id="TIGR00693">
    <property type="entry name" value="thiE"/>
    <property type="match status" value="1"/>
</dbReference>
<keyword evidence="3 13" id="KW-0479">Metal-binding</keyword>
<comment type="catalytic activity">
    <reaction evidence="11 13">
        <text>2-(2-carboxy-4-methylthiazol-5-yl)ethyl phosphate + 4-amino-2-methyl-5-(diphosphooxymethyl)pyrimidine + 2 H(+) = thiamine phosphate + CO2 + diphosphate</text>
        <dbReference type="Rhea" id="RHEA:47848"/>
        <dbReference type="ChEBI" id="CHEBI:15378"/>
        <dbReference type="ChEBI" id="CHEBI:16526"/>
        <dbReference type="ChEBI" id="CHEBI:33019"/>
        <dbReference type="ChEBI" id="CHEBI:37575"/>
        <dbReference type="ChEBI" id="CHEBI:57841"/>
        <dbReference type="ChEBI" id="CHEBI:62890"/>
        <dbReference type="EC" id="2.5.1.3"/>
    </reaction>
</comment>
<evidence type="ECO:0000256" key="10">
    <source>
        <dbReference type="ARBA" id="ARBA00047334"/>
    </source>
</evidence>
<dbReference type="InterPro" id="IPR013749">
    <property type="entry name" value="PM/HMP-P_kinase-1"/>
</dbReference>
<dbReference type="Gene3D" id="3.20.20.70">
    <property type="entry name" value="Aldolase class I"/>
    <property type="match status" value="1"/>
</dbReference>
<dbReference type="Pfam" id="PF08543">
    <property type="entry name" value="Phos_pyr_kin"/>
    <property type="match status" value="1"/>
</dbReference>
<evidence type="ECO:0000313" key="17">
    <source>
        <dbReference type="Proteomes" id="UP000663814"/>
    </source>
</evidence>
<dbReference type="InterPro" id="IPR022998">
    <property type="entry name" value="ThiamineP_synth_TenI"/>
</dbReference>
<comment type="caution">
    <text evidence="16">The sequence shown here is derived from an EMBL/GenBank/DDBJ whole genome shotgun (WGS) entry which is preliminary data.</text>
</comment>
<keyword evidence="17" id="KW-1185">Reference proteome</keyword>
<dbReference type="SUPFAM" id="SSF51391">
    <property type="entry name" value="Thiamin phosphate synthase"/>
    <property type="match status" value="1"/>
</dbReference>
<keyword evidence="6" id="KW-0067">ATP-binding</keyword>
<dbReference type="RefSeq" id="WP_205313443.1">
    <property type="nucleotide sequence ID" value="NZ_JAERPS020000010.1"/>
</dbReference>
<feature type="binding site" evidence="13">
    <location>
        <begin position="419"/>
        <end position="421"/>
    </location>
    <ligand>
        <name>2-[(2R,5Z)-2-carboxy-4-methylthiazol-5(2H)-ylidene]ethyl phosphate</name>
        <dbReference type="ChEBI" id="CHEBI:62899"/>
    </ligand>
</feature>
<dbReference type="GO" id="GO:0004789">
    <property type="term" value="F:thiamine-phosphate diphosphorylase activity"/>
    <property type="evidence" value="ECO:0007669"/>
    <property type="project" value="UniProtKB-EC"/>
</dbReference>
<reference evidence="16 17" key="2">
    <citation type="submission" date="2021-08" db="EMBL/GenBank/DDBJ databases">
        <title>Rheinheimera aquimaris sp. nov., isolated from seawater of the East Sea in Korea.</title>
        <authorList>
            <person name="Kim K.H."/>
            <person name="Wenting R."/>
            <person name="Kim K.R."/>
            <person name="Jeon C.O."/>
        </authorList>
    </citation>
    <scope>NUCLEOTIDE SEQUENCE [LARGE SCALE GENOMIC DNA]</scope>
    <source>
        <strain evidence="16 17">MA-13</strain>
    </source>
</reference>
<feature type="binding site" evidence="13">
    <location>
        <position position="393"/>
    </location>
    <ligand>
        <name>4-amino-2-methyl-5-(diphosphooxymethyl)pyrimidine</name>
        <dbReference type="ChEBI" id="CHEBI:57841"/>
    </ligand>
</feature>
<evidence type="ECO:0000256" key="13">
    <source>
        <dbReference type="HAMAP-Rule" id="MF_00097"/>
    </source>
</evidence>
<keyword evidence="9" id="KW-0511">Multifunctional enzyme</keyword>
<dbReference type="InterPro" id="IPR013785">
    <property type="entry name" value="Aldolase_TIM"/>
</dbReference>
<comment type="function">
    <text evidence="13">Condenses 4-methyl-5-(beta-hydroxyethyl)thiazole monophosphate (THZ-P) and 2-methyl-4-amino-5-hydroxymethyl pyrimidine pyrophosphate (HMP-PP) to form thiamine monophosphate (TMP).</text>
</comment>
<dbReference type="CDD" id="cd01169">
    <property type="entry name" value="HMPP_kinase"/>
    <property type="match status" value="1"/>
</dbReference>
<dbReference type="InterPro" id="IPR036206">
    <property type="entry name" value="ThiamineP_synth_sf"/>
</dbReference>
<feature type="binding site" evidence="13">
    <location>
        <position position="451"/>
    </location>
    <ligand>
        <name>2-[(2R,5Z)-2-carboxy-4-methylthiazol-5(2H)-ylidene]ethyl phosphate</name>
        <dbReference type="ChEBI" id="CHEBI:62899"/>
    </ligand>
</feature>
<dbReference type="SUPFAM" id="SSF53613">
    <property type="entry name" value="Ribokinase-like"/>
    <property type="match status" value="1"/>
</dbReference>
<feature type="binding site" evidence="13">
    <location>
        <position position="422"/>
    </location>
    <ligand>
        <name>4-amino-2-methyl-5-(diphosphooxymethyl)pyrimidine</name>
        <dbReference type="ChEBI" id="CHEBI:57841"/>
    </ligand>
</feature>
<comment type="catalytic activity">
    <reaction evidence="10 13">
        <text>4-methyl-5-(2-phosphooxyethyl)-thiazole + 4-amino-2-methyl-5-(diphosphooxymethyl)pyrimidine + H(+) = thiamine phosphate + diphosphate</text>
        <dbReference type="Rhea" id="RHEA:22328"/>
        <dbReference type="ChEBI" id="CHEBI:15378"/>
        <dbReference type="ChEBI" id="CHEBI:33019"/>
        <dbReference type="ChEBI" id="CHEBI:37575"/>
        <dbReference type="ChEBI" id="CHEBI:57841"/>
        <dbReference type="ChEBI" id="CHEBI:58296"/>
        <dbReference type="EC" id="2.5.1.3"/>
    </reaction>
</comment>
<sequence>MHKPDAATKPIVWTIASSDSGGGAGIQADLHTFAALDCHGCSVIAAVTAQNSTEVVGYEAVSQALFVTQLNCLLHDMPPQVIKIGLIPDTGLLEQLASWLAQHKTQYQFIVIADPVLSSSTGYNFVRQSTLSTWRHKLLPLLDLITPNLPELALLSQLPQAEVELQAGQLLQWGAKAVLIKGGHSNSIADITDHFISSNSSFQLTQPRLSTVHNHGTGCVLSSAIAAACAHDYELADSIIIGRAYLQQALCHSYATGKGAGSLQHHAWPTEPRYFSILKQPQDTDYDTLSFAAIAAPIGFYPVVDNVQWLKRLLPLEPDVIQLRIKHGTAGEVEQQIAEAVELSRDYQLRLFINDHWQLAIKYAAYGVHLGQEDLTTADLSAIAAAGVRLGISTHSYVELLRARQLLPSYIALGHIFTTQTKQMPSRPQGLIRLKRYAALCSDIPTVAIGGITTERLDAVLQCGVSGVAVVSAVTAQAEPEQAFSHFKHRVEQYYAHHA</sequence>
<dbReference type="PANTHER" id="PTHR20858">
    <property type="entry name" value="PHOSPHOMETHYLPYRIMIDINE KINASE"/>
    <property type="match status" value="1"/>
</dbReference>
<evidence type="ECO:0000256" key="3">
    <source>
        <dbReference type="ARBA" id="ARBA00022723"/>
    </source>
</evidence>
<evidence type="ECO:0000256" key="6">
    <source>
        <dbReference type="ARBA" id="ARBA00022840"/>
    </source>
</evidence>
<dbReference type="CDD" id="cd00564">
    <property type="entry name" value="TMP_TenI"/>
    <property type="match status" value="1"/>
</dbReference>
<feature type="binding site" evidence="13">
    <location>
        <position position="355"/>
    </location>
    <ligand>
        <name>Mg(2+)</name>
        <dbReference type="ChEBI" id="CHEBI:18420"/>
    </ligand>
</feature>
<feature type="domain" description="Thiamine phosphate synthase/TenI" evidence="14">
    <location>
        <begin position="306"/>
        <end position="474"/>
    </location>
</feature>
<dbReference type="NCBIfam" id="TIGR00097">
    <property type="entry name" value="HMP-P_kinase"/>
    <property type="match status" value="1"/>
</dbReference>
<organism evidence="16 17">
    <name type="scientific">Rheinheimera maricola</name>
    <dbReference type="NCBI Taxonomy" id="2793282"/>
    <lineage>
        <taxon>Bacteria</taxon>
        <taxon>Pseudomonadati</taxon>
        <taxon>Pseudomonadota</taxon>
        <taxon>Gammaproteobacteria</taxon>
        <taxon>Chromatiales</taxon>
        <taxon>Chromatiaceae</taxon>
        <taxon>Rheinheimera</taxon>
    </lineage>
</organism>
<dbReference type="EMBL" id="JAERPS020000010">
    <property type="protein sequence ID" value="MBZ9613757.1"/>
    <property type="molecule type" value="Genomic_DNA"/>
</dbReference>
<feature type="domain" description="Pyridoxamine kinase/Phosphomethylpyrimidine kinase" evidence="15">
    <location>
        <begin position="19"/>
        <end position="263"/>
    </location>
</feature>
<dbReference type="EC" id="2.5.1.3" evidence="13"/>
<evidence type="ECO:0000256" key="5">
    <source>
        <dbReference type="ARBA" id="ARBA00022777"/>
    </source>
</evidence>
<keyword evidence="4" id="KW-0547">Nucleotide-binding</keyword>
<protein>
    <recommendedName>
        <fullName evidence="13">Thiamine-phosphate synthase</fullName>
        <shortName evidence="13">TP synthase</shortName>
        <shortName evidence="13">TPS</shortName>
        <ecNumber evidence="13">2.5.1.3</ecNumber>
    </recommendedName>
    <alternativeName>
        <fullName evidence="13">Thiamine-phosphate pyrophosphorylase</fullName>
        <shortName evidence="13">TMP pyrophosphorylase</shortName>
        <shortName evidence="13">TMP-PPase</shortName>
    </alternativeName>
</protein>
<keyword evidence="5" id="KW-0418">Kinase</keyword>
<evidence type="ECO:0000256" key="9">
    <source>
        <dbReference type="ARBA" id="ARBA00023268"/>
    </source>
</evidence>
<name>A0ABS7XGU5_9GAMM</name>
<reference evidence="16 17" key="1">
    <citation type="submission" date="2020-12" db="EMBL/GenBank/DDBJ databases">
        <authorList>
            <person name="Ruan W."/>
            <person name="Khan S.A."/>
            <person name="Jeon C.O."/>
        </authorList>
    </citation>
    <scope>NUCLEOTIDE SEQUENCE [LARGE SCALE GENOMIC DNA]</scope>
    <source>
        <strain evidence="16 17">MA-13</strain>
    </source>
</reference>
<evidence type="ECO:0000256" key="8">
    <source>
        <dbReference type="ARBA" id="ARBA00022977"/>
    </source>
</evidence>
<comment type="cofactor">
    <cofactor evidence="13">
        <name>Mg(2+)</name>
        <dbReference type="ChEBI" id="CHEBI:18420"/>
    </cofactor>
    <text evidence="13">Binds 1 Mg(2+) ion per subunit.</text>
</comment>
<evidence type="ECO:0000256" key="7">
    <source>
        <dbReference type="ARBA" id="ARBA00022842"/>
    </source>
</evidence>
<dbReference type="Pfam" id="PF02581">
    <property type="entry name" value="TMP-TENI"/>
    <property type="match status" value="1"/>
</dbReference>
<gene>
    <name evidence="13 16" type="primary">thiE</name>
    <name evidence="16" type="ORF">I4W93_019355</name>
</gene>
<comment type="catalytic activity">
    <reaction evidence="12 13">
        <text>2-[(2R,5Z)-2-carboxy-4-methylthiazol-5(2H)-ylidene]ethyl phosphate + 4-amino-2-methyl-5-(diphosphooxymethyl)pyrimidine + 2 H(+) = thiamine phosphate + CO2 + diphosphate</text>
        <dbReference type="Rhea" id="RHEA:47844"/>
        <dbReference type="ChEBI" id="CHEBI:15378"/>
        <dbReference type="ChEBI" id="CHEBI:16526"/>
        <dbReference type="ChEBI" id="CHEBI:33019"/>
        <dbReference type="ChEBI" id="CHEBI:37575"/>
        <dbReference type="ChEBI" id="CHEBI:57841"/>
        <dbReference type="ChEBI" id="CHEBI:62899"/>
        <dbReference type="EC" id="2.5.1.3"/>
    </reaction>
</comment>
<evidence type="ECO:0000256" key="11">
    <source>
        <dbReference type="ARBA" id="ARBA00047851"/>
    </source>
</evidence>
<feature type="binding site" evidence="13">
    <location>
        <position position="354"/>
    </location>
    <ligand>
        <name>4-amino-2-methyl-5-(diphosphooxymethyl)pyrimidine</name>
        <dbReference type="ChEBI" id="CHEBI:57841"/>
    </ligand>
</feature>
<keyword evidence="7 13" id="KW-0460">Magnesium</keyword>
<dbReference type="Gene3D" id="3.40.1190.20">
    <property type="match status" value="1"/>
</dbReference>
<keyword evidence="8 13" id="KW-0784">Thiamine biosynthesis</keyword>
<evidence type="ECO:0000259" key="14">
    <source>
        <dbReference type="Pfam" id="PF02581"/>
    </source>
</evidence>
<evidence type="ECO:0000256" key="2">
    <source>
        <dbReference type="ARBA" id="ARBA00022679"/>
    </source>
</evidence>
<dbReference type="NCBIfam" id="NF002904">
    <property type="entry name" value="PRK03512.1"/>
    <property type="match status" value="1"/>
</dbReference>
<dbReference type="InterPro" id="IPR034291">
    <property type="entry name" value="TMP_synthase"/>
</dbReference>
<feature type="binding site" evidence="13">
    <location>
        <begin position="322"/>
        <end position="326"/>
    </location>
    <ligand>
        <name>4-amino-2-methyl-5-(diphosphooxymethyl)pyrimidine</name>
        <dbReference type="ChEBI" id="CHEBI:57841"/>
    </ligand>
</feature>
<evidence type="ECO:0000256" key="4">
    <source>
        <dbReference type="ARBA" id="ARBA00022741"/>
    </source>
</evidence>
<evidence type="ECO:0000256" key="12">
    <source>
        <dbReference type="ARBA" id="ARBA00047883"/>
    </source>
</evidence>
<accession>A0ABS7XGU5</accession>
<evidence type="ECO:0000259" key="15">
    <source>
        <dbReference type="Pfam" id="PF08543"/>
    </source>
</evidence>
<dbReference type="InterPro" id="IPR004399">
    <property type="entry name" value="HMP/HMP-P_kinase_dom"/>
</dbReference>
<evidence type="ECO:0000256" key="1">
    <source>
        <dbReference type="ARBA" id="ARBA00005165"/>
    </source>
</evidence>
<feature type="binding site" evidence="13">
    <location>
        <begin position="471"/>
        <end position="472"/>
    </location>
    <ligand>
        <name>2-[(2R,5Z)-2-carboxy-4-methylthiazol-5(2H)-ylidene]ethyl phosphate</name>
        <dbReference type="ChEBI" id="CHEBI:62899"/>
    </ligand>
</feature>
<comment type="pathway">
    <text evidence="1 13">Cofactor biosynthesis; thiamine diphosphate biosynthesis; thiamine phosphate from 4-amino-2-methyl-5-diphosphomethylpyrimidine and 4-methyl-5-(2-phosphoethyl)-thiazole: step 1/1.</text>
</comment>
<dbReference type="HAMAP" id="MF_00097">
    <property type="entry name" value="TMP_synthase"/>
    <property type="match status" value="1"/>
</dbReference>
<proteinExistence type="inferred from homology"/>
<feature type="binding site" evidence="13">
    <location>
        <position position="374"/>
    </location>
    <ligand>
        <name>Mg(2+)</name>
        <dbReference type="ChEBI" id="CHEBI:18420"/>
    </ligand>
</feature>
<dbReference type="InterPro" id="IPR029056">
    <property type="entry name" value="Ribokinase-like"/>
</dbReference>